<gene>
    <name evidence="2" type="ORF">IM811_003287</name>
</gene>
<name>A0A8H7KER1_BIOOC</name>
<dbReference type="AlphaFoldDB" id="A0A8H7KER1"/>
<organism evidence="2 3">
    <name type="scientific">Bionectria ochroleuca</name>
    <name type="common">Gliocladium roseum</name>
    <dbReference type="NCBI Taxonomy" id="29856"/>
    <lineage>
        <taxon>Eukaryota</taxon>
        <taxon>Fungi</taxon>
        <taxon>Dikarya</taxon>
        <taxon>Ascomycota</taxon>
        <taxon>Pezizomycotina</taxon>
        <taxon>Sordariomycetes</taxon>
        <taxon>Hypocreomycetidae</taxon>
        <taxon>Hypocreales</taxon>
        <taxon>Bionectriaceae</taxon>
        <taxon>Clonostachys</taxon>
    </lineage>
</organism>
<evidence type="ECO:0000313" key="2">
    <source>
        <dbReference type="EMBL" id="KAF9746382.1"/>
    </source>
</evidence>
<protein>
    <submittedName>
        <fullName evidence="2">Uncharacterized protein</fullName>
    </submittedName>
</protein>
<reference evidence="2" key="1">
    <citation type="submission" date="2020-10" db="EMBL/GenBank/DDBJ databases">
        <title>High-Quality Genome Resource of Clonostachys rosea strain S41 by Oxford Nanopore Long-Read Sequencing.</title>
        <authorList>
            <person name="Wang H."/>
        </authorList>
    </citation>
    <scope>NUCLEOTIDE SEQUENCE</scope>
    <source>
        <strain evidence="2">S41</strain>
    </source>
</reference>
<proteinExistence type="predicted"/>
<dbReference type="Proteomes" id="UP000616885">
    <property type="component" value="Unassembled WGS sequence"/>
</dbReference>
<evidence type="ECO:0000313" key="3">
    <source>
        <dbReference type="Proteomes" id="UP000616885"/>
    </source>
</evidence>
<feature type="region of interest" description="Disordered" evidence="1">
    <location>
        <begin position="1"/>
        <end position="91"/>
    </location>
</feature>
<feature type="compositionally biased region" description="Low complexity" evidence="1">
    <location>
        <begin position="80"/>
        <end position="90"/>
    </location>
</feature>
<evidence type="ECO:0000256" key="1">
    <source>
        <dbReference type="SAM" id="MobiDB-lite"/>
    </source>
</evidence>
<feature type="compositionally biased region" description="Polar residues" evidence="1">
    <location>
        <begin position="51"/>
        <end position="65"/>
    </location>
</feature>
<accession>A0A8H7KER1</accession>
<dbReference type="EMBL" id="JADCTT010000011">
    <property type="protein sequence ID" value="KAF9746382.1"/>
    <property type="molecule type" value="Genomic_DNA"/>
</dbReference>
<sequence>MDRNTNTYRPSGPPPGYRPTGDARNPSTYRPTAPPAPPVNVNRQAAGSYRPTVTPNRNTAQSYRPTGNPHPAHQSQGWRQTQTSNNTQNNASRETAYTFDYRHTQDIADVNRQTAYTYRSDNRDASRDTAWTFRTQNTDPNRLTTNTYRKGGKKRGRSSRFSMLSMDLMMGITPAVPEPLGPRAHLLSGVQQEEPLQQVPLRQRPRVAAVRRRFAE</sequence>
<comment type="caution">
    <text evidence="2">The sequence shown here is derived from an EMBL/GenBank/DDBJ whole genome shotgun (WGS) entry which is preliminary data.</text>
</comment>